<feature type="compositionally biased region" description="Gly residues" evidence="2">
    <location>
        <begin position="49"/>
        <end position="59"/>
    </location>
</feature>
<comment type="caution">
    <text evidence="4">The sequence shown here is derived from an EMBL/GenBank/DDBJ whole genome shotgun (WGS) entry which is preliminary data.</text>
</comment>
<keyword evidence="5" id="KW-1185">Reference proteome</keyword>
<reference evidence="4 5" key="1">
    <citation type="submission" date="2019-07" db="EMBL/GenBank/DDBJ databases">
        <title>Genomes of Cafeteria roenbergensis.</title>
        <authorList>
            <person name="Fischer M.G."/>
            <person name="Hackl T."/>
            <person name="Roman M."/>
        </authorList>
    </citation>
    <scope>NUCLEOTIDE SEQUENCE [LARGE SCALE GENOMIC DNA]</scope>
    <source>
        <strain evidence="4 5">BVI</strain>
    </source>
</reference>
<feature type="compositionally biased region" description="Low complexity" evidence="2">
    <location>
        <begin position="60"/>
        <end position="71"/>
    </location>
</feature>
<protein>
    <recommendedName>
        <fullName evidence="3">Fibronectin type-III domain-containing protein</fullName>
    </recommendedName>
</protein>
<organism evidence="4 5">
    <name type="scientific">Cafeteria roenbergensis</name>
    <name type="common">Marine flagellate</name>
    <dbReference type="NCBI Taxonomy" id="33653"/>
    <lineage>
        <taxon>Eukaryota</taxon>
        <taxon>Sar</taxon>
        <taxon>Stramenopiles</taxon>
        <taxon>Bigyra</taxon>
        <taxon>Opalozoa</taxon>
        <taxon>Bicosoecida</taxon>
        <taxon>Cafeteriaceae</taxon>
        <taxon>Cafeteria</taxon>
    </lineage>
</organism>
<dbReference type="EMBL" id="VLTN01000027">
    <property type="protein sequence ID" value="KAA0151355.1"/>
    <property type="molecule type" value="Genomic_DNA"/>
</dbReference>
<dbReference type="InterPro" id="IPR050964">
    <property type="entry name" value="Striated_Muscle_Regulatory"/>
</dbReference>
<dbReference type="CDD" id="cd00063">
    <property type="entry name" value="FN3"/>
    <property type="match status" value="2"/>
</dbReference>
<dbReference type="InterPro" id="IPR036116">
    <property type="entry name" value="FN3_sf"/>
</dbReference>
<dbReference type="Proteomes" id="UP000323011">
    <property type="component" value="Unassembled WGS sequence"/>
</dbReference>
<dbReference type="PROSITE" id="PS50853">
    <property type="entry name" value="FN3"/>
    <property type="match status" value="1"/>
</dbReference>
<evidence type="ECO:0000256" key="1">
    <source>
        <dbReference type="ARBA" id="ARBA00022737"/>
    </source>
</evidence>
<proteinExistence type="predicted"/>
<dbReference type="InterPro" id="IPR013783">
    <property type="entry name" value="Ig-like_fold"/>
</dbReference>
<feature type="region of interest" description="Disordered" evidence="2">
    <location>
        <begin position="23"/>
        <end position="82"/>
    </location>
</feature>
<dbReference type="SMART" id="SM00060">
    <property type="entry name" value="FN3"/>
    <property type="match status" value="1"/>
</dbReference>
<evidence type="ECO:0000313" key="4">
    <source>
        <dbReference type="EMBL" id="KAA0151355.1"/>
    </source>
</evidence>
<dbReference type="PANTHER" id="PTHR13817">
    <property type="entry name" value="TITIN"/>
    <property type="match status" value="1"/>
</dbReference>
<keyword evidence="1" id="KW-0677">Repeat</keyword>
<dbReference type="InterPro" id="IPR003961">
    <property type="entry name" value="FN3_dom"/>
</dbReference>
<evidence type="ECO:0000259" key="3">
    <source>
        <dbReference type="PROSITE" id="PS50853"/>
    </source>
</evidence>
<evidence type="ECO:0000256" key="2">
    <source>
        <dbReference type="SAM" id="MobiDB-lite"/>
    </source>
</evidence>
<name>A0A5A8CEH5_CAFRO</name>
<dbReference type="SUPFAM" id="SSF49265">
    <property type="entry name" value="Fibronectin type III"/>
    <property type="match status" value="1"/>
</dbReference>
<dbReference type="AlphaFoldDB" id="A0A5A8CEH5"/>
<gene>
    <name evidence="4" type="ORF">FNF29_04554</name>
</gene>
<feature type="domain" description="Fibronectin type-III" evidence="3">
    <location>
        <begin position="151"/>
        <end position="281"/>
    </location>
</feature>
<evidence type="ECO:0000313" key="5">
    <source>
        <dbReference type="Proteomes" id="UP000323011"/>
    </source>
</evidence>
<sequence>MLRSVLHSMRGGAAFAAAGAAASRGGADGADGTVSGFRTGLTPRLEGSGLAGRGPGGGAQADRAAADGSEANPGTPGQSDAWDRWCIAADPDAVQARERGLAVDRSAFFLCRQLLPRTAHQFRVRVVTAMGFGPWSPPSLPVTTLGAPPMPPTPPVLEARSDSIVTVGWRPTRANGYVVDLFELQVAEAASGRDVPVAEADLGAALDEDYDGFVRAEMRRLSGPTSRNFDWTSVTMECEEQSYMVTSLRPATEYVFRVRARTEAGWGAFSSASEVIATRRRAM</sequence>
<dbReference type="Pfam" id="PF00041">
    <property type="entry name" value="fn3"/>
    <property type="match status" value="1"/>
</dbReference>
<accession>A0A5A8CEH5</accession>
<dbReference type="PANTHER" id="PTHR13817:SF73">
    <property type="entry name" value="FIBRONECTIN TYPE-III DOMAIN-CONTAINING PROTEIN"/>
    <property type="match status" value="1"/>
</dbReference>
<dbReference type="Gene3D" id="2.60.40.10">
    <property type="entry name" value="Immunoglobulins"/>
    <property type="match status" value="2"/>
</dbReference>